<evidence type="ECO:0000313" key="1">
    <source>
        <dbReference type="EMBL" id="WVZ85586.1"/>
    </source>
</evidence>
<gene>
    <name evidence="1" type="ORF">U9M48_032497</name>
</gene>
<accession>A0AAQ3X5H1</accession>
<organism evidence="1 2">
    <name type="scientific">Paspalum notatum var. saurae</name>
    <dbReference type="NCBI Taxonomy" id="547442"/>
    <lineage>
        <taxon>Eukaryota</taxon>
        <taxon>Viridiplantae</taxon>
        <taxon>Streptophyta</taxon>
        <taxon>Embryophyta</taxon>
        <taxon>Tracheophyta</taxon>
        <taxon>Spermatophyta</taxon>
        <taxon>Magnoliopsida</taxon>
        <taxon>Liliopsida</taxon>
        <taxon>Poales</taxon>
        <taxon>Poaceae</taxon>
        <taxon>PACMAD clade</taxon>
        <taxon>Panicoideae</taxon>
        <taxon>Andropogonodae</taxon>
        <taxon>Paspaleae</taxon>
        <taxon>Paspalinae</taxon>
        <taxon>Paspalum</taxon>
    </lineage>
</organism>
<proteinExistence type="predicted"/>
<sequence length="294" mass="32682">MHDVAAASEILSQRLFPLRTAISIPLLRPPRRILVPVPVASRRSVATLVTGCSKDCKIKRVEIDLECIAGYTCFSPTNREIKATCAEMEIVQKEKVKPTCHEVGEQSMGQLDPWFPPFPPCPPTPDDIDFESCRQIVHEWFDEVNEIVAASRRTQIIAPDRTPEKIFLDSIRLLGKHTDNLVDEINGNGKPDGFYIIISHILSHTISLVSGTGQNGKKKKQLEVEKTLTHAALLLVHAVCQAGESLDKYIMSHPEGQFHLNNDSQSTDSYLNTGNVPLGAFLNNPLFAQTNSYM</sequence>
<protein>
    <submittedName>
        <fullName evidence="1">Uncharacterized protein</fullName>
    </submittedName>
</protein>
<keyword evidence="2" id="KW-1185">Reference proteome</keyword>
<dbReference type="EMBL" id="CP144751">
    <property type="protein sequence ID" value="WVZ85586.1"/>
    <property type="molecule type" value="Genomic_DNA"/>
</dbReference>
<name>A0AAQ3X5H1_PASNO</name>
<evidence type="ECO:0000313" key="2">
    <source>
        <dbReference type="Proteomes" id="UP001341281"/>
    </source>
</evidence>
<reference evidence="1 2" key="1">
    <citation type="submission" date="2024-02" db="EMBL/GenBank/DDBJ databases">
        <title>High-quality chromosome-scale genome assembly of Pensacola bahiagrass (Paspalum notatum Flugge var. saurae).</title>
        <authorList>
            <person name="Vega J.M."/>
            <person name="Podio M."/>
            <person name="Orjuela J."/>
            <person name="Siena L.A."/>
            <person name="Pessino S.C."/>
            <person name="Combes M.C."/>
            <person name="Mariac C."/>
            <person name="Albertini E."/>
            <person name="Pupilli F."/>
            <person name="Ortiz J.P.A."/>
            <person name="Leblanc O."/>
        </authorList>
    </citation>
    <scope>NUCLEOTIDE SEQUENCE [LARGE SCALE GENOMIC DNA]</scope>
    <source>
        <strain evidence="1">R1</strain>
        <tissue evidence="1">Leaf</tissue>
    </source>
</reference>
<dbReference type="AlphaFoldDB" id="A0AAQ3X5H1"/>
<dbReference type="Proteomes" id="UP001341281">
    <property type="component" value="Chromosome 07"/>
</dbReference>